<sequence>MNVRRLLLLLAAVAVLTVPRLLAQEARGVIHTSEAGKFRVTAPGRMKEESKDLATGPTLDQTVRVSTERVDGPHNAIYSVTVADYPEQVNLVAAKVLDGVCGGLKGPDGKFVEEPKELTLTTGDQKVPGRAVRVEAGKNVIRARVYLDHSRLYLVMVTGTKTGVTGPAADDFLKSFEIVK</sequence>
<dbReference type="Proteomes" id="UP000214646">
    <property type="component" value="Unassembled WGS sequence"/>
</dbReference>
<keyword evidence="3" id="KW-1185">Reference proteome</keyword>
<dbReference type="OrthoDB" id="5512885at2"/>
<gene>
    <name evidence="2" type="ORF">FRUB_01766</name>
</gene>
<name>A0A225EA46_9BACT</name>
<comment type="caution">
    <text evidence="2">The sequence shown here is derived from an EMBL/GenBank/DDBJ whole genome shotgun (WGS) entry which is preliminary data.</text>
</comment>
<reference evidence="3" key="1">
    <citation type="submission" date="2017-06" db="EMBL/GenBank/DDBJ databases">
        <title>Genome analysis of Fimbriiglobus ruber SP5, the first member of the order Planctomycetales with confirmed chitinolytic capability.</title>
        <authorList>
            <person name="Ravin N.V."/>
            <person name="Rakitin A.L."/>
            <person name="Ivanova A.A."/>
            <person name="Beletsky A.V."/>
            <person name="Kulichevskaya I.S."/>
            <person name="Mardanov A.V."/>
            <person name="Dedysh S.N."/>
        </authorList>
    </citation>
    <scope>NUCLEOTIDE SEQUENCE [LARGE SCALE GENOMIC DNA]</scope>
    <source>
        <strain evidence="3">SP5</strain>
    </source>
</reference>
<organism evidence="2 3">
    <name type="scientific">Fimbriiglobus ruber</name>
    <dbReference type="NCBI Taxonomy" id="1908690"/>
    <lineage>
        <taxon>Bacteria</taxon>
        <taxon>Pseudomonadati</taxon>
        <taxon>Planctomycetota</taxon>
        <taxon>Planctomycetia</taxon>
        <taxon>Gemmatales</taxon>
        <taxon>Gemmataceae</taxon>
        <taxon>Fimbriiglobus</taxon>
    </lineage>
</organism>
<dbReference type="EMBL" id="NIDE01000002">
    <property type="protein sequence ID" value="OWK45435.1"/>
    <property type="molecule type" value="Genomic_DNA"/>
</dbReference>
<protein>
    <submittedName>
        <fullName evidence="2">Uncharacterized protein</fullName>
    </submittedName>
</protein>
<evidence type="ECO:0000313" key="2">
    <source>
        <dbReference type="EMBL" id="OWK45435.1"/>
    </source>
</evidence>
<accession>A0A225EA46</accession>
<evidence type="ECO:0000256" key="1">
    <source>
        <dbReference type="SAM" id="SignalP"/>
    </source>
</evidence>
<dbReference type="AlphaFoldDB" id="A0A225EA46"/>
<feature type="signal peptide" evidence="1">
    <location>
        <begin position="1"/>
        <end position="23"/>
    </location>
</feature>
<feature type="chain" id="PRO_5012940195" evidence="1">
    <location>
        <begin position="24"/>
        <end position="180"/>
    </location>
</feature>
<keyword evidence="1" id="KW-0732">Signal</keyword>
<dbReference type="RefSeq" id="WP_088253168.1">
    <property type="nucleotide sequence ID" value="NZ_NIDE01000002.1"/>
</dbReference>
<proteinExistence type="predicted"/>
<evidence type="ECO:0000313" key="3">
    <source>
        <dbReference type="Proteomes" id="UP000214646"/>
    </source>
</evidence>